<evidence type="ECO:0000259" key="1">
    <source>
        <dbReference type="SMART" id="SM00860"/>
    </source>
</evidence>
<comment type="caution">
    <text evidence="2">The sequence shown here is derived from an EMBL/GenBank/DDBJ whole genome shotgun (WGS) entry which is preliminary data.</text>
</comment>
<evidence type="ECO:0000313" key="3">
    <source>
        <dbReference type="Proteomes" id="UP001165074"/>
    </source>
</evidence>
<accession>A0A9W6S322</accession>
<proteinExistence type="predicted"/>
<sequence>MSEELARRYRGRVVFGPFEPVDPDETSALEREIGQALPPAYRAFLDAANGGNLPYSVRVPPGPDGEPISYSDLFRLGRDRRGEYGWGTLLGEYRRLQQSRLAEHLPVTTLLPIARTGGDDLVFLDLAPDRYGQVLGLVHGLPEWAGSRAGDMSGALADDFDAYLDALFIDRDLAEDTWADTAHLDPADPWRRVVEQWLDGGLADWRTRPWATG</sequence>
<dbReference type="InterPro" id="IPR037883">
    <property type="entry name" value="Knr4/Smi1-like_sf"/>
</dbReference>
<organism evidence="2 3">
    <name type="scientific">Actinoallomurus iriomotensis</name>
    <dbReference type="NCBI Taxonomy" id="478107"/>
    <lineage>
        <taxon>Bacteria</taxon>
        <taxon>Bacillati</taxon>
        <taxon>Actinomycetota</taxon>
        <taxon>Actinomycetes</taxon>
        <taxon>Streptosporangiales</taxon>
        <taxon>Thermomonosporaceae</taxon>
        <taxon>Actinoallomurus</taxon>
    </lineage>
</organism>
<dbReference type="RefSeq" id="WP_285571061.1">
    <property type="nucleotide sequence ID" value="NZ_BSTK01000003.1"/>
</dbReference>
<dbReference type="InterPro" id="IPR018958">
    <property type="entry name" value="Knr4/Smi1-like_dom"/>
</dbReference>
<protein>
    <recommendedName>
        <fullName evidence="1">Knr4/Smi1-like domain-containing protein</fullName>
    </recommendedName>
</protein>
<dbReference type="AlphaFoldDB" id="A0A9W6S322"/>
<evidence type="ECO:0000313" key="2">
    <source>
        <dbReference type="EMBL" id="GLY84867.1"/>
    </source>
</evidence>
<gene>
    <name evidence="2" type="ORF">Airi02_027960</name>
</gene>
<dbReference type="Gene3D" id="3.40.1580.10">
    <property type="entry name" value="SMI1/KNR4-like"/>
    <property type="match status" value="1"/>
</dbReference>
<dbReference type="SUPFAM" id="SSF160631">
    <property type="entry name" value="SMI1/KNR4-like"/>
    <property type="match status" value="1"/>
</dbReference>
<dbReference type="Pfam" id="PF09346">
    <property type="entry name" value="SMI1_KNR4"/>
    <property type="match status" value="1"/>
</dbReference>
<dbReference type="Proteomes" id="UP001165074">
    <property type="component" value="Unassembled WGS sequence"/>
</dbReference>
<feature type="domain" description="Knr4/Smi1-like" evidence="1">
    <location>
        <begin position="20"/>
        <end position="166"/>
    </location>
</feature>
<name>A0A9W6S322_9ACTN</name>
<dbReference type="SMART" id="SM00860">
    <property type="entry name" value="SMI1_KNR4"/>
    <property type="match status" value="1"/>
</dbReference>
<keyword evidence="3" id="KW-1185">Reference proteome</keyword>
<reference evidence="2" key="1">
    <citation type="submission" date="2023-03" db="EMBL/GenBank/DDBJ databases">
        <title>Actinoallomurus iriomotensis NBRC 103684.</title>
        <authorList>
            <person name="Ichikawa N."/>
            <person name="Sato H."/>
            <person name="Tonouchi N."/>
        </authorList>
    </citation>
    <scope>NUCLEOTIDE SEQUENCE</scope>
    <source>
        <strain evidence="2">NBRC 103684</strain>
    </source>
</reference>
<dbReference type="EMBL" id="BSTK01000003">
    <property type="protein sequence ID" value="GLY84867.1"/>
    <property type="molecule type" value="Genomic_DNA"/>
</dbReference>